<dbReference type="SUPFAM" id="SSF52075">
    <property type="entry name" value="Outer arm dynein light chain 1"/>
    <property type="match status" value="1"/>
</dbReference>
<evidence type="ECO:0000256" key="2">
    <source>
        <dbReference type="ARBA" id="ARBA00022737"/>
    </source>
</evidence>
<feature type="non-terminal residue" evidence="3">
    <location>
        <position position="1"/>
    </location>
</feature>
<keyword evidence="2" id="KW-0677">Repeat</keyword>
<evidence type="ECO:0000313" key="3">
    <source>
        <dbReference type="EMBL" id="GAH55024.1"/>
    </source>
</evidence>
<dbReference type="PANTHER" id="PTHR48051">
    <property type="match status" value="1"/>
</dbReference>
<dbReference type="InterPro" id="IPR050216">
    <property type="entry name" value="LRR_domain-containing"/>
</dbReference>
<evidence type="ECO:0008006" key="4">
    <source>
        <dbReference type="Google" id="ProtNLM"/>
    </source>
</evidence>
<accession>X1HMH4</accession>
<dbReference type="InterPro" id="IPR032675">
    <property type="entry name" value="LRR_dom_sf"/>
</dbReference>
<dbReference type="PROSITE" id="PS51450">
    <property type="entry name" value="LRR"/>
    <property type="match status" value="1"/>
</dbReference>
<sequence>RLLSYNQIESLPVSFGNLKNLRALYLKNNNLKSIPDIFKTLRLSIFNLRNNPIKDIPIFLKESSRKDIFSTKAFLSKR</sequence>
<evidence type="ECO:0000256" key="1">
    <source>
        <dbReference type="ARBA" id="ARBA00022614"/>
    </source>
</evidence>
<dbReference type="Pfam" id="PF13855">
    <property type="entry name" value="LRR_8"/>
    <property type="match status" value="1"/>
</dbReference>
<dbReference type="EMBL" id="BARU01016992">
    <property type="protein sequence ID" value="GAH55024.1"/>
    <property type="molecule type" value="Genomic_DNA"/>
</dbReference>
<dbReference type="Gene3D" id="3.80.10.10">
    <property type="entry name" value="Ribonuclease Inhibitor"/>
    <property type="match status" value="1"/>
</dbReference>
<protein>
    <recommendedName>
        <fullName evidence="4">Leucine-rich repeat domain-containing protein</fullName>
    </recommendedName>
</protein>
<organism evidence="3">
    <name type="scientific">marine sediment metagenome</name>
    <dbReference type="NCBI Taxonomy" id="412755"/>
    <lineage>
        <taxon>unclassified sequences</taxon>
        <taxon>metagenomes</taxon>
        <taxon>ecological metagenomes</taxon>
    </lineage>
</organism>
<dbReference type="GO" id="GO:0005737">
    <property type="term" value="C:cytoplasm"/>
    <property type="evidence" value="ECO:0007669"/>
    <property type="project" value="TreeGrafter"/>
</dbReference>
<reference evidence="3" key="1">
    <citation type="journal article" date="2014" name="Front. Microbiol.">
        <title>High frequency of phylogenetically diverse reductive dehalogenase-homologous genes in deep subseafloor sedimentary metagenomes.</title>
        <authorList>
            <person name="Kawai M."/>
            <person name="Futagami T."/>
            <person name="Toyoda A."/>
            <person name="Takaki Y."/>
            <person name="Nishi S."/>
            <person name="Hori S."/>
            <person name="Arai W."/>
            <person name="Tsubouchi T."/>
            <person name="Morono Y."/>
            <person name="Uchiyama I."/>
            <person name="Ito T."/>
            <person name="Fujiyama A."/>
            <person name="Inagaki F."/>
            <person name="Takami H."/>
        </authorList>
    </citation>
    <scope>NUCLEOTIDE SEQUENCE</scope>
    <source>
        <strain evidence="3">Expedition CK06-06</strain>
    </source>
</reference>
<keyword evidence="1" id="KW-0433">Leucine-rich repeat</keyword>
<proteinExistence type="predicted"/>
<dbReference type="AlphaFoldDB" id="X1HMH4"/>
<dbReference type="InterPro" id="IPR001611">
    <property type="entry name" value="Leu-rich_rpt"/>
</dbReference>
<comment type="caution">
    <text evidence="3">The sequence shown here is derived from an EMBL/GenBank/DDBJ whole genome shotgun (WGS) entry which is preliminary data.</text>
</comment>
<dbReference type="PANTHER" id="PTHR48051:SF1">
    <property type="entry name" value="RAS SUPPRESSOR PROTEIN 1"/>
    <property type="match status" value="1"/>
</dbReference>
<gene>
    <name evidence="3" type="ORF">S03H2_28209</name>
</gene>
<name>X1HMH4_9ZZZZ</name>